<evidence type="ECO:0000313" key="2">
    <source>
        <dbReference type="Proteomes" id="UP000886595"/>
    </source>
</evidence>
<reference evidence="1 2" key="1">
    <citation type="submission" date="2020-02" db="EMBL/GenBank/DDBJ databases">
        <authorList>
            <person name="Ma Q."/>
            <person name="Huang Y."/>
            <person name="Song X."/>
            <person name="Pei D."/>
        </authorList>
    </citation>
    <scope>NUCLEOTIDE SEQUENCE [LARGE SCALE GENOMIC DNA]</scope>
    <source>
        <strain evidence="1">Sxm20200214</strain>
        <tissue evidence="1">Leaf</tissue>
    </source>
</reference>
<protein>
    <submittedName>
        <fullName evidence="1">Uncharacterized protein</fullName>
    </submittedName>
</protein>
<sequence length="83" mass="9787">MAHPELHRNHYSQGRYLHRHDLSHKLALLCLKPINKTRRNRHVVLIQKKPEATKGAKNLIKLDRSTSGDFLIIDKLLYPLKMR</sequence>
<gene>
    <name evidence="1" type="ORF">Bca52824_048502</name>
</gene>
<accession>A0A8X7RJ52</accession>
<proteinExistence type="predicted"/>
<keyword evidence="2" id="KW-1185">Reference proteome</keyword>
<dbReference type="EMBL" id="JAAMPC010000010">
    <property type="protein sequence ID" value="KAG2288898.1"/>
    <property type="molecule type" value="Genomic_DNA"/>
</dbReference>
<dbReference type="Proteomes" id="UP000886595">
    <property type="component" value="Unassembled WGS sequence"/>
</dbReference>
<organism evidence="1 2">
    <name type="scientific">Brassica carinata</name>
    <name type="common">Ethiopian mustard</name>
    <name type="synonym">Abyssinian cabbage</name>
    <dbReference type="NCBI Taxonomy" id="52824"/>
    <lineage>
        <taxon>Eukaryota</taxon>
        <taxon>Viridiplantae</taxon>
        <taxon>Streptophyta</taxon>
        <taxon>Embryophyta</taxon>
        <taxon>Tracheophyta</taxon>
        <taxon>Spermatophyta</taxon>
        <taxon>Magnoliopsida</taxon>
        <taxon>eudicotyledons</taxon>
        <taxon>Gunneridae</taxon>
        <taxon>Pentapetalae</taxon>
        <taxon>rosids</taxon>
        <taxon>malvids</taxon>
        <taxon>Brassicales</taxon>
        <taxon>Brassicaceae</taxon>
        <taxon>Brassiceae</taxon>
        <taxon>Brassica</taxon>
    </lineage>
</organism>
<evidence type="ECO:0000313" key="1">
    <source>
        <dbReference type="EMBL" id="KAG2288898.1"/>
    </source>
</evidence>
<name>A0A8X7RJ52_BRACI</name>
<comment type="caution">
    <text evidence="1">The sequence shown here is derived from an EMBL/GenBank/DDBJ whole genome shotgun (WGS) entry which is preliminary data.</text>
</comment>
<dbReference type="AlphaFoldDB" id="A0A8X7RJ52"/>